<feature type="region of interest" description="Disordered" evidence="1">
    <location>
        <begin position="138"/>
        <end position="159"/>
    </location>
</feature>
<dbReference type="RefSeq" id="XP_024371489.1">
    <property type="nucleotide sequence ID" value="XM_024515721.2"/>
</dbReference>
<reference evidence="3" key="3">
    <citation type="submission" date="2020-12" db="UniProtKB">
        <authorList>
            <consortium name="EnsemblPlants"/>
        </authorList>
    </citation>
    <scope>IDENTIFICATION</scope>
</reference>
<dbReference type="PANTHER" id="PTHR35686:SF1">
    <property type="entry name" value="KINETOCHORE PROTEIN"/>
    <property type="match status" value="1"/>
</dbReference>
<dbReference type="EMBL" id="ABEU02000003">
    <property type="protein sequence ID" value="PNR57481.1"/>
    <property type="molecule type" value="Genomic_DNA"/>
</dbReference>
<dbReference type="EnsemblPlants" id="Pp3c3_15490V3.1">
    <property type="protein sequence ID" value="Pp3c3_15490V3.1"/>
    <property type="gene ID" value="Pp3c3_15490"/>
</dbReference>
<organism evidence="2">
    <name type="scientific">Physcomitrium patens</name>
    <name type="common">Spreading-leaved earth moss</name>
    <name type="synonym">Physcomitrella patens</name>
    <dbReference type="NCBI Taxonomy" id="3218"/>
    <lineage>
        <taxon>Eukaryota</taxon>
        <taxon>Viridiplantae</taxon>
        <taxon>Streptophyta</taxon>
        <taxon>Embryophyta</taxon>
        <taxon>Bryophyta</taxon>
        <taxon>Bryophytina</taxon>
        <taxon>Bryopsida</taxon>
        <taxon>Funariidae</taxon>
        <taxon>Funariales</taxon>
        <taxon>Funariaceae</taxon>
        <taxon>Physcomitrium</taxon>
    </lineage>
</organism>
<dbReference type="Gramene" id="Pp3c3_15490V3.1">
    <property type="protein sequence ID" value="Pp3c3_15490V3.1"/>
    <property type="gene ID" value="Pp3c3_15490"/>
</dbReference>
<dbReference type="PANTHER" id="PTHR35686">
    <property type="entry name" value="KINETOCHORE PROTEIN"/>
    <property type="match status" value="1"/>
</dbReference>
<evidence type="ECO:0000313" key="3">
    <source>
        <dbReference type="EnsemblPlants" id="Pp3c3_15490V3.1"/>
    </source>
</evidence>
<dbReference type="GeneID" id="112280337"/>
<dbReference type="KEGG" id="ppp:112280337"/>
<accession>A0A2K1KUP1</accession>
<feature type="compositionally biased region" description="Basic residues" evidence="1">
    <location>
        <begin position="144"/>
        <end position="158"/>
    </location>
</feature>
<dbReference type="OrthoDB" id="1914453at2759"/>
<dbReference type="EnsemblPlants" id="Pp3c3_15490V3.2">
    <property type="protein sequence ID" value="Pp3c3_15490V3.2"/>
    <property type="gene ID" value="Pp3c3_15490"/>
</dbReference>
<evidence type="ECO:0000313" key="4">
    <source>
        <dbReference type="Proteomes" id="UP000006727"/>
    </source>
</evidence>
<keyword evidence="4" id="KW-1185">Reference proteome</keyword>
<dbReference type="AlphaFoldDB" id="A0A2K1KUP1"/>
<proteinExistence type="predicted"/>
<sequence length="347" mass="38926">MSNSRKLKFRPVPRAPRYANCKQAEPVPLANKFQELIEQDEFPPQHTKAPVQRPVNSVPTTSMAQRLQDLLGEPPTATRRSSFDVDGDSAGVLNSRGAEFLRNDELETIDIDASDHEDWTRSSAKVGLPMAQRLDELLQGNNSRSKHNNPKQRQKGKRSFQSNFEIKRVFKEDDIEVCDNAQMDTPIHPPVITRPQTLPSIAEQFQEALMAAPALDCASAPSVQFPITQDYSTRLQKLLQLEKQQHAEISKGLPFSTPFESVQVHIMKKSLEGRLVTCKCQVIQAPSKWIGTSGVDEVQVIFNSKIAGELEIDVGCMVRINPPWRELTLLGSSSRVILCTYFCEAVY</sequence>
<evidence type="ECO:0000256" key="1">
    <source>
        <dbReference type="SAM" id="MobiDB-lite"/>
    </source>
</evidence>
<gene>
    <name evidence="3" type="primary">LOC112280337</name>
    <name evidence="2" type="ORF">PHYPA_004475</name>
</gene>
<reference evidence="2 4" key="1">
    <citation type="journal article" date="2008" name="Science">
        <title>The Physcomitrella genome reveals evolutionary insights into the conquest of land by plants.</title>
        <authorList>
            <person name="Rensing S."/>
            <person name="Lang D."/>
            <person name="Zimmer A."/>
            <person name="Terry A."/>
            <person name="Salamov A."/>
            <person name="Shapiro H."/>
            <person name="Nishiyama T."/>
            <person name="Perroud P.-F."/>
            <person name="Lindquist E."/>
            <person name="Kamisugi Y."/>
            <person name="Tanahashi T."/>
            <person name="Sakakibara K."/>
            <person name="Fujita T."/>
            <person name="Oishi K."/>
            <person name="Shin-I T."/>
            <person name="Kuroki Y."/>
            <person name="Toyoda A."/>
            <person name="Suzuki Y."/>
            <person name="Hashimoto A."/>
            <person name="Yamaguchi K."/>
            <person name="Sugano A."/>
            <person name="Kohara Y."/>
            <person name="Fujiyama A."/>
            <person name="Anterola A."/>
            <person name="Aoki S."/>
            <person name="Ashton N."/>
            <person name="Barbazuk W.B."/>
            <person name="Barker E."/>
            <person name="Bennetzen J."/>
            <person name="Bezanilla M."/>
            <person name="Blankenship R."/>
            <person name="Cho S.H."/>
            <person name="Dutcher S."/>
            <person name="Estelle M."/>
            <person name="Fawcett J.A."/>
            <person name="Gundlach H."/>
            <person name="Hanada K."/>
            <person name="Heyl A."/>
            <person name="Hicks K.A."/>
            <person name="Hugh J."/>
            <person name="Lohr M."/>
            <person name="Mayer K."/>
            <person name="Melkozernov A."/>
            <person name="Murata T."/>
            <person name="Nelson D."/>
            <person name="Pils B."/>
            <person name="Prigge M."/>
            <person name="Reiss B."/>
            <person name="Renner T."/>
            <person name="Rombauts S."/>
            <person name="Rushton P."/>
            <person name="Sanderfoot A."/>
            <person name="Schween G."/>
            <person name="Shiu S.-H."/>
            <person name="Stueber K."/>
            <person name="Theodoulou F.L."/>
            <person name="Tu H."/>
            <person name="Van de Peer Y."/>
            <person name="Verrier P.J."/>
            <person name="Waters E."/>
            <person name="Wood A."/>
            <person name="Yang L."/>
            <person name="Cove D."/>
            <person name="Cuming A."/>
            <person name="Hasebe M."/>
            <person name="Lucas S."/>
            <person name="Mishler D.B."/>
            <person name="Reski R."/>
            <person name="Grigoriev I."/>
            <person name="Quatrano R.S."/>
            <person name="Boore J.L."/>
        </authorList>
    </citation>
    <scope>NUCLEOTIDE SEQUENCE [LARGE SCALE GENOMIC DNA]</scope>
    <source>
        <strain evidence="3 4">cv. Gransden 2004</strain>
    </source>
</reference>
<dbReference type="Gramene" id="Pp3c3_15490V3.2">
    <property type="protein sequence ID" value="Pp3c3_15490V3.2"/>
    <property type="gene ID" value="Pp3c3_15490"/>
</dbReference>
<name>A0A2K1KUP1_PHYPA</name>
<reference evidence="2 4" key="2">
    <citation type="journal article" date="2018" name="Plant J.">
        <title>The Physcomitrella patens chromosome-scale assembly reveals moss genome structure and evolution.</title>
        <authorList>
            <person name="Lang D."/>
            <person name="Ullrich K.K."/>
            <person name="Murat F."/>
            <person name="Fuchs J."/>
            <person name="Jenkins J."/>
            <person name="Haas F.B."/>
            <person name="Piednoel M."/>
            <person name="Gundlach H."/>
            <person name="Van Bel M."/>
            <person name="Meyberg R."/>
            <person name="Vives C."/>
            <person name="Morata J."/>
            <person name="Symeonidi A."/>
            <person name="Hiss M."/>
            <person name="Muchero W."/>
            <person name="Kamisugi Y."/>
            <person name="Saleh O."/>
            <person name="Blanc G."/>
            <person name="Decker E.L."/>
            <person name="van Gessel N."/>
            <person name="Grimwood J."/>
            <person name="Hayes R.D."/>
            <person name="Graham S.W."/>
            <person name="Gunter L.E."/>
            <person name="McDaniel S.F."/>
            <person name="Hoernstein S.N.W."/>
            <person name="Larsson A."/>
            <person name="Li F.W."/>
            <person name="Perroud P.F."/>
            <person name="Phillips J."/>
            <person name="Ranjan P."/>
            <person name="Rokshar D.S."/>
            <person name="Rothfels C.J."/>
            <person name="Schneider L."/>
            <person name="Shu S."/>
            <person name="Stevenson D.W."/>
            <person name="Thummler F."/>
            <person name="Tillich M."/>
            <person name="Villarreal Aguilar J.C."/>
            <person name="Widiez T."/>
            <person name="Wong G.K."/>
            <person name="Wymore A."/>
            <person name="Zhang Y."/>
            <person name="Zimmer A.D."/>
            <person name="Quatrano R.S."/>
            <person name="Mayer K.F.X."/>
            <person name="Goodstein D."/>
            <person name="Casacuberta J.M."/>
            <person name="Vandepoele K."/>
            <person name="Reski R."/>
            <person name="Cuming A.C."/>
            <person name="Tuskan G.A."/>
            <person name="Maumus F."/>
            <person name="Salse J."/>
            <person name="Schmutz J."/>
            <person name="Rensing S.A."/>
        </authorList>
    </citation>
    <scope>NUCLEOTIDE SEQUENCE [LARGE SCALE GENOMIC DNA]</scope>
    <source>
        <strain evidence="3 4">cv. Gransden 2004</strain>
    </source>
</reference>
<protein>
    <submittedName>
        <fullName evidence="2 3">Uncharacterized protein</fullName>
    </submittedName>
</protein>
<dbReference type="Proteomes" id="UP000006727">
    <property type="component" value="Chromosome 3"/>
</dbReference>
<evidence type="ECO:0000313" key="2">
    <source>
        <dbReference type="EMBL" id="PNR57481.1"/>
    </source>
</evidence>